<name>A0A1N6MSE9_9GAMM</name>
<evidence type="ECO:0000256" key="4">
    <source>
        <dbReference type="ARBA" id="ARBA00022989"/>
    </source>
</evidence>
<accession>A0A1N6MSE9</accession>
<organism evidence="9 10">
    <name type="scientific">Xenorhabdus innexi</name>
    <dbReference type="NCBI Taxonomy" id="290109"/>
    <lineage>
        <taxon>Bacteria</taxon>
        <taxon>Pseudomonadati</taxon>
        <taxon>Pseudomonadota</taxon>
        <taxon>Gammaproteobacteria</taxon>
        <taxon>Enterobacterales</taxon>
        <taxon>Morganellaceae</taxon>
        <taxon>Xenorhabdus</taxon>
    </lineage>
</organism>
<gene>
    <name evidence="8" type="ORF">Xinn_01666</name>
    <name evidence="9" type="ORF">XIS1_1260029</name>
</gene>
<dbReference type="PANTHER" id="PTHR43124:SF8">
    <property type="entry name" value="INNER MEMBRANE TRANSPORT PROTEIN YDHP"/>
    <property type="match status" value="1"/>
</dbReference>
<evidence type="ECO:0000313" key="10">
    <source>
        <dbReference type="Proteomes" id="UP000196435"/>
    </source>
</evidence>
<keyword evidence="4 6" id="KW-1133">Transmembrane helix</keyword>
<dbReference type="InterPro" id="IPR050189">
    <property type="entry name" value="MFS_Efflux_Transporters"/>
</dbReference>
<dbReference type="PROSITE" id="PS50850">
    <property type="entry name" value="MFS"/>
    <property type="match status" value="1"/>
</dbReference>
<protein>
    <recommendedName>
        <fullName evidence="7">Major facilitator superfamily (MFS) profile domain-containing protein</fullName>
    </recommendedName>
</protein>
<feature type="transmembrane region" description="Helical" evidence="6">
    <location>
        <begin position="64"/>
        <end position="89"/>
    </location>
</feature>
<dbReference type="SUPFAM" id="SSF103473">
    <property type="entry name" value="MFS general substrate transporter"/>
    <property type="match status" value="1"/>
</dbReference>
<evidence type="ECO:0000259" key="7">
    <source>
        <dbReference type="PROSITE" id="PS50850"/>
    </source>
</evidence>
<keyword evidence="5 6" id="KW-0472">Membrane</keyword>
<dbReference type="GO" id="GO:0022857">
    <property type="term" value="F:transmembrane transporter activity"/>
    <property type="evidence" value="ECO:0007669"/>
    <property type="project" value="InterPro"/>
</dbReference>
<reference evidence="9" key="1">
    <citation type="submission" date="2016-12" db="EMBL/GenBank/DDBJ databases">
        <authorList>
            <person name="Song W.-J."/>
            <person name="Kurnit D.M."/>
        </authorList>
    </citation>
    <scope>NUCLEOTIDE SEQUENCE [LARGE SCALE GENOMIC DNA]</scope>
    <source>
        <strain evidence="9">HGB1681</strain>
    </source>
</reference>
<reference evidence="10" key="2">
    <citation type="submission" date="2016-12" db="EMBL/GenBank/DDBJ databases">
        <authorList>
            <person name="Gaudriault S."/>
        </authorList>
    </citation>
    <scope>NUCLEOTIDE SEQUENCE [LARGE SCALE GENOMIC DNA]</scope>
    <source>
        <strain evidence="10">HGB1681 (deposited as PTA-6826 in the American Type Culture Collection)</strain>
    </source>
</reference>
<dbReference type="InterPro" id="IPR020846">
    <property type="entry name" value="MFS_dom"/>
</dbReference>
<dbReference type="RefSeq" id="WP_244590169.1">
    <property type="nucleotide sequence ID" value="NZ_CAWNQC010000057.1"/>
</dbReference>
<keyword evidence="3 6" id="KW-0812">Transmembrane</keyword>
<evidence type="ECO:0000313" key="8">
    <source>
        <dbReference type="EMBL" id="PHM36312.1"/>
    </source>
</evidence>
<proteinExistence type="predicted"/>
<evidence type="ECO:0000256" key="2">
    <source>
        <dbReference type="ARBA" id="ARBA00022475"/>
    </source>
</evidence>
<dbReference type="Proteomes" id="UP000224871">
    <property type="component" value="Unassembled WGS sequence"/>
</dbReference>
<dbReference type="GO" id="GO:0005886">
    <property type="term" value="C:plasma membrane"/>
    <property type="evidence" value="ECO:0007669"/>
    <property type="project" value="UniProtKB-SubCell"/>
</dbReference>
<feature type="transmembrane region" description="Helical" evidence="6">
    <location>
        <begin position="29"/>
        <end position="58"/>
    </location>
</feature>
<dbReference type="Proteomes" id="UP000196435">
    <property type="component" value="Unassembled WGS sequence"/>
</dbReference>
<evidence type="ECO:0000256" key="5">
    <source>
        <dbReference type="ARBA" id="ARBA00023136"/>
    </source>
</evidence>
<evidence type="ECO:0000256" key="3">
    <source>
        <dbReference type="ARBA" id="ARBA00022692"/>
    </source>
</evidence>
<keyword evidence="2" id="KW-1003">Cell membrane</keyword>
<sequence length="98" mass="10486">MTKMASEKINTQTSSEISAKKQGNIPISIYLLGLTIFILNTSAFMVVGMMPSLMAAFGVTVTDIGYLISLYAIGMVIGGPILTMVFVALRIPNKQALL</sequence>
<dbReference type="EMBL" id="NIBU01000015">
    <property type="protein sequence ID" value="PHM36312.1"/>
    <property type="molecule type" value="Genomic_DNA"/>
</dbReference>
<feature type="domain" description="Major facilitator superfamily (MFS) profile" evidence="7">
    <location>
        <begin position="28"/>
        <end position="98"/>
    </location>
</feature>
<dbReference type="EMBL" id="FTLG01000031">
    <property type="protein sequence ID" value="SIP71778.1"/>
    <property type="molecule type" value="Genomic_DNA"/>
</dbReference>
<keyword evidence="11" id="KW-1185">Reference proteome</keyword>
<dbReference type="PANTHER" id="PTHR43124">
    <property type="entry name" value="PURINE EFFLUX PUMP PBUE"/>
    <property type="match status" value="1"/>
</dbReference>
<evidence type="ECO:0000313" key="9">
    <source>
        <dbReference type="EMBL" id="SIP71778.1"/>
    </source>
</evidence>
<dbReference type="InterPro" id="IPR036259">
    <property type="entry name" value="MFS_trans_sf"/>
</dbReference>
<comment type="subcellular location">
    <subcellularLocation>
        <location evidence="1">Cell membrane</location>
        <topology evidence="1">Multi-pass membrane protein</topology>
    </subcellularLocation>
</comment>
<reference evidence="8 11" key="3">
    <citation type="journal article" date="2017" name="Nat. Microbiol.">
        <title>Natural product diversity associated with the nematode symbionts Photorhabdus and Xenorhabdus.</title>
        <authorList>
            <person name="Tobias N.J."/>
            <person name="Wolff H."/>
            <person name="Djahanschiri B."/>
            <person name="Grundmann F."/>
            <person name="Kronenwerth M."/>
            <person name="Shi Y.M."/>
            <person name="Simonyi S."/>
            <person name="Grun P."/>
            <person name="Shapiro-Ilan D."/>
            <person name="Pidot S.J."/>
            <person name="Stinear T.P."/>
            <person name="Ebersberger I."/>
            <person name="Bode H.B."/>
        </authorList>
    </citation>
    <scope>NUCLEOTIDE SEQUENCE [LARGE SCALE GENOMIC DNA]</scope>
    <source>
        <strain evidence="8 11">DSM 16336</strain>
    </source>
</reference>
<evidence type="ECO:0000256" key="6">
    <source>
        <dbReference type="SAM" id="Phobius"/>
    </source>
</evidence>
<evidence type="ECO:0000313" key="11">
    <source>
        <dbReference type="Proteomes" id="UP000224871"/>
    </source>
</evidence>
<evidence type="ECO:0000256" key="1">
    <source>
        <dbReference type="ARBA" id="ARBA00004651"/>
    </source>
</evidence>
<dbReference type="AlphaFoldDB" id="A0A1N6MSE9"/>